<proteinExistence type="predicted"/>
<feature type="domain" description="BHLH" evidence="3">
    <location>
        <begin position="335"/>
        <end position="386"/>
    </location>
</feature>
<reference evidence="4 5" key="1">
    <citation type="submission" date="2017-12" db="EMBL/GenBank/DDBJ databases">
        <title>Sequencing, de novo assembly and annotation of complete genome of a new Thraustochytrid species, strain FCC1311.</title>
        <authorList>
            <person name="Sedici K."/>
            <person name="Godart F."/>
            <person name="Aiese Cigliano R."/>
            <person name="Sanseverino W."/>
            <person name="Barakat M."/>
            <person name="Ortet P."/>
            <person name="Marechal E."/>
            <person name="Cagnac O."/>
            <person name="Amato A."/>
        </authorList>
    </citation>
    <scope>NUCLEOTIDE SEQUENCE [LARGE SCALE GENOMIC DNA]</scope>
</reference>
<feature type="compositionally biased region" description="Low complexity" evidence="2">
    <location>
        <begin position="221"/>
        <end position="238"/>
    </location>
</feature>
<dbReference type="AlphaFoldDB" id="A0A2R5GE29"/>
<gene>
    <name evidence="4" type="ORF">FCC1311_042112</name>
</gene>
<dbReference type="InterPro" id="IPR011598">
    <property type="entry name" value="bHLH_dom"/>
</dbReference>
<organism evidence="4 5">
    <name type="scientific">Hondaea fermentalgiana</name>
    <dbReference type="NCBI Taxonomy" id="2315210"/>
    <lineage>
        <taxon>Eukaryota</taxon>
        <taxon>Sar</taxon>
        <taxon>Stramenopiles</taxon>
        <taxon>Bigyra</taxon>
        <taxon>Labyrinthulomycetes</taxon>
        <taxon>Thraustochytrida</taxon>
        <taxon>Thraustochytriidae</taxon>
        <taxon>Hondaea</taxon>
    </lineage>
</organism>
<evidence type="ECO:0000313" key="5">
    <source>
        <dbReference type="Proteomes" id="UP000241890"/>
    </source>
</evidence>
<protein>
    <recommendedName>
        <fullName evidence="3">BHLH domain-containing protein</fullName>
    </recommendedName>
</protein>
<dbReference type="EMBL" id="BEYU01000038">
    <property type="protein sequence ID" value="GBG27988.1"/>
    <property type="molecule type" value="Genomic_DNA"/>
</dbReference>
<feature type="region of interest" description="Disordered" evidence="2">
    <location>
        <begin position="295"/>
        <end position="351"/>
    </location>
</feature>
<dbReference type="Gene3D" id="4.10.280.10">
    <property type="entry name" value="Helix-loop-helix DNA-binding domain"/>
    <property type="match status" value="1"/>
</dbReference>
<feature type="compositionally biased region" description="Low complexity" evidence="2">
    <location>
        <begin position="194"/>
        <end position="211"/>
    </location>
</feature>
<dbReference type="Proteomes" id="UP000241890">
    <property type="component" value="Unassembled WGS sequence"/>
</dbReference>
<dbReference type="InterPro" id="IPR036638">
    <property type="entry name" value="HLH_DNA-bd_sf"/>
</dbReference>
<dbReference type="Pfam" id="PF00010">
    <property type="entry name" value="HLH"/>
    <property type="match status" value="1"/>
</dbReference>
<sequence length="412" mass="45936">MATMGDLDELPWTEDLDHDSLLNGVLENTGGGPTTDISRRLRTASDMHQSGLLNNDEKATFKQLVLQRDASLDTDLANLNKSATPSERRSSYMNLKSTLRKNSLQVNMNRLSMSGVDLLADEMDEDANFSELIDPSVFDDFASSEIAFPPAPSETSSTSNGSDGHHPLTRKASTESFRRKSVTSAGPPPPAPKQASQTARTQRSSQPQTQSHNQQTSAGNQRQRQQQQHPHQQRQQPRAANAHSMQSGPPRGPTAAQHPRPMSAAQLQFQTHRQNWLQETARQQAQHPQMYQPIAPLNSSANRSKYPEARPSVQAQAPLRHTDSMADDVDVDPSTAKEKKNERERRRRQQVSQGFTDLFKLLKMPEAVKMEKSTVLNAALDRVRELDHTHKSLLEENRRLRAQAASLGIKVD</sequence>
<feature type="compositionally biased region" description="Polar residues" evidence="2">
    <location>
        <begin position="153"/>
        <end position="162"/>
    </location>
</feature>
<keyword evidence="1" id="KW-0175">Coiled coil</keyword>
<dbReference type="SUPFAM" id="SSF47459">
    <property type="entry name" value="HLH, helix-loop-helix DNA-binding domain"/>
    <property type="match status" value="1"/>
</dbReference>
<dbReference type="PROSITE" id="PS50888">
    <property type="entry name" value="BHLH"/>
    <property type="match status" value="1"/>
</dbReference>
<name>A0A2R5GE29_9STRA</name>
<feature type="compositionally biased region" description="Basic and acidic residues" evidence="2">
    <location>
        <begin position="335"/>
        <end position="344"/>
    </location>
</feature>
<dbReference type="SMART" id="SM00353">
    <property type="entry name" value="HLH"/>
    <property type="match status" value="1"/>
</dbReference>
<keyword evidence="5" id="KW-1185">Reference proteome</keyword>
<comment type="caution">
    <text evidence="4">The sequence shown here is derived from an EMBL/GenBank/DDBJ whole genome shotgun (WGS) entry which is preliminary data.</text>
</comment>
<dbReference type="InParanoid" id="A0A2R5GE29"/>
<accession>A0A2R5GE29</accession>
<feature type="coiled-coil region" evidence="1">
    <location>
        <begin position="376"/>
        <end position="403"/>
    </location>
</feature>
<dbReference type="GO" id="GO:0046983">
    <property type="term" value="F:protein dimerization activity"/>
    <property type="evidence" value="ECO:0007669"/>
    <property type="project" value="InterPro"/>
</dbReference>
<evidence type="ECO:0000259" key="3">
    <source>
        <dbReference type="PROSITE" id="PS50888"/>
    </source>
</evidence>
<evidence type="ECO:0000313" key="4">
    <source>
        <dbReference type="EMBL" id="GBG27988.1"/>
    </source>
</evidence>
<evidence type="ECO:0000256" key="1">
    <source>
        <dbReference type="SAM" id="Coils"/>
    </source>
</evidence>
<feature type="region of interest" description="Disordered" evidence="2">
    <location>
        <begin position="146"/>
        <end position="270"/>
    </location>
</feature>
<evidence type="ECO:0000256" key="2">
    <source>
        <dbReference type="SAM" id="MobiDB-lite"/>
    </source>
</evidence>